<dbReference type="InterPro" id="IPR018044">
    <property type="entry name" value="Peptidase_S11"/>
</dbReference>
<proteinExistence type="inferred from homology"/>
<dbReference type="GeneID" id="95623597"/>
<evidence type="ECO:0000256" key="3">
    <source>
        <dbReference type="ARBA" id="ARBA00022801"/>
    </source>
</evidence>
<feature type="active site" evidence="7">
    <location>
        <position position="700"/>
    </location>
</feature>
<feature type="active site" description="Proton acceptor" evidence="7">
    <location>
        <position position="638"/>
    </location>
</feature>
<keyword evidence="3" id="KW-0378">Hydrolase</keyword>
<feature type="compositionally biased region" description="Basic and acidic residues" evidence="10">
    <location>
        <begin position="102"/>
        <end position="113"/>
    </location>
</feature>
<keyword evidence="12" id="KW-0645">Protease</keyword>
<evidence type="ECO:0000256" key="10">
    <source>
        <dbReference type="SAM" id="MobiDB-lite"/>
    </source>
</evidence>
<feature type="region of interest" description="Disordered" evidence="10">
    <location>
        <begin position="1"/>
        <end position="530"/>
    </location>
</feature>
<gene>
    <name evidence="12" type="ORF">OEIGOIKO_04762</name>
</gene>
<keyword evidence="2" id="KW-0732">Signal</keyword>
<dbReference type="InterPro" id="IPR001967">
    <property type="entry name" value="Peptidase_S11_N"/>
</dbReference>
<feature type="compositionally biased region" description="Low complexity" evidence="10">
    <location>
        <begin position="50"/>
        <end position="64"/>
    </location>
</feature>
<evidence type="ECO:0000256" key="8">
    <source>
        <dbReference type="PIRSR" id="PIRSR618044-2"/>
    </source>
</evidence>
<feature type="active site" description="Acyl-ester intermediate" evidence="7">
    <location>
        <position position="635"/>
    </location>
</feature>
<dbReference type="Proteomes" id="UP000287830">
    <property type="component" value="Unassembled WGS sequence"/>
</dbReference>
<feature type="compositionally biased region" description="Low complexity" evidence="10">
    <location>
        <begin position="294"/>
        <end position="307"/>
    </location>
</feature>
<feature type="compositionally biased region" description="Low complexity" evidence="10">
    <location>
        <begin position="239"/>
        <end position="250"/>
    </location>
</feature>
<dbReference type="GO" id="GO:0006508">
    <property type="term" value="P:proteolysis"/>
    <property type="evidence" value="ECO:0007669"/>
    <property type="project" value="InterPro"/>
</dbReference>
<protein>
    <submittedName>
        <fullName evidence="12">D-alanyl-D-alanine carboxypeptidase</fullName>
    </submittedName>
</protein>
<dbReference type="GO" id="GO:0071555">
    <property type="term" value="P:cell wall organization"/>
    <property type="evidence" value="ECO:0007669"/>
    <property type="project" value="UniProtKB-KW"/>
</dbReference>
<feature type="compositionally biased region" description="Basic and acidic residues" evidence="10">
    <location>
        <begin position="180"/>
        <end position="193"/>
    </location>
</feature>
<feature type="compositionally biased region" description="Basic and acidic residues" evidence="10">
    <location>
        <begin position="315"/>
        <end position="358"/>
    </location>
</feature>
<feature type="domain" description="Peptidase S11 D-alanyl-D-alanine carboxypeptidase A N-terminal" evidence="11">
    <location>
        <begin position="627"/>
        <end position="821"/>
    </location>
</feature>
<evidence type="ECO:0000313" key="12">
    <source>
        <dbReference type="EMBL" id="GCD36981.1"/>
    </source>
</evidence>
<evidence type="ECO:0000256" key="7">
    <source>
        <dbReference type="PIRSR" id="PIRSR618044-1"/>
    </source>
</evidence>
<feature type="compositionally biased region" description="Polar residues" evidence="10">
    <location>
        <begin position="388"/>
        <end position="398"/>
    </location>
</feature>
<reference evidence="12 13" key="1">
    <citation type="submission" date="2018-11" db="EMBL/GenBank/DDBJ databases">
        <title>Whole genome sequence of Streptomyces chrestomyceticus NBRC 13444(T).</title>
        <authorList>
            <person name="Komaki H."/>
            <person name="Tamura T."/>
        </authorList>
    </citation>
    <scope>NUCLEOTIDE SEQUENCE [LARGE SCALE GENOMIC DNA]</scope>
    <source>
        <strain evidence="12 13">NBRC 13444</strain>
    </source>
</reference>
<comment type="similarity">
    <text evidence="1 9">Belongs to the peptidase S11 family.</text>
</comment>
<organism evidence="12 13">
    <name type="scientific">Streptomyces chrestomyceticus JCM 4735</name>
    <dbReference type="NCBI Taxonomy" id="1306181"/>
    <lineage>
        <taxon>Bacteria</taxon>
        <taxon>Bacillati</taxon>
        <taxon>Actinomycetota</taxon>
        <taxon>Actinomycetes</taxon>
        <taxon>Kitasatosporales</taxon>
        <taxon>Streptomycetaceae</taxon>
        <taxon>Streptomyces</taxon>
    </lineage>
</organism>
<dbReference type="GO" id="GO:0009252">
    <property type="term" value="P:peptidoglycan biosynthetic process"/>
    <property type="evidence" value="ECO:0007669"/>
    <property type="project" value="UniProtKB-KW"/>
</dbReference>
<name>A0A7U9KZT9_9ACTN</name>
<feature type="compositionally biased region" description="Low complexity" evidence="10">
    <location>
        <begin position="165"/>
        <end position="179"/>
    </location>
</feature>
<feature type="compositionally biased region" description="Basic and acidic residues" evidence="10">
    <location>
        <begin position="367"/>
        <end position="385"/>
    </location>
</feature>
<dbReference type="OrthoDB" id="3530815at2"/>
<accession>A0A7U9KZT9</accession>
<dbReference type="Pfam" id="PF00768">
    <property type="entry name" value="Peptidase_S11"/>
    <property type="match status" value="1"/>
</dbReference>
<feature type="compositionally biased region" description="Basic and acidic residues" evidence="10">
    <location>
        <begin position="451"/>
        <end position="463"/>
    </location>
</feature>
<evidence type="ECO:0000256" key="2">
    <source>
        <dbReference type="ARBA" id="ARBA00022729"/>
    </source>
</evidence>
<dbReference type="EMBL" id="BHZC01000001">
    <property type="protein sequence ID" value="GCD36981.1"/>
    <property type="molecule type" value="Genomic_DNA"/>
</dbReference>
<keyword evidence="5" id="KW-0573">Peptidoglycan synthesis</keyword>
<feature type="compositionally biased region" description="Low complexity" evidence="10">
    <location>
        <begin position="206"/>
        <end position="222"/>
    </location>
</feature>
<dbReference type="GO" id="GO:0009002">
    <property type="term" value="F:serine-type D-Ala-D-Ala carboxypeptidase activity"/>
    <property type="evidence" value="ECO:0007669"/>
    <property type="project" value="InterPro"/>
</dbReference>
<feature type="compositionally biased region" description="Gly residues" evidence="10">
    <location>
        <begin position="127"/>
        <end position="137"/>
    </location>
</feature>
<dbReference type="SUPFAM" id="SSF56601">
    <property type="entry name" value="beta-lactamase/transpeptidase-like"/>
    <property type="match status" value="1"/>
</dbReference>
<evidence type="ECO:0000256" key="9">
    <source>
        <dbReference type="RuleBase" id="RU004016"/>
    </source>
</evidence>
<dbReference type="GO" id="GO:0008360">
    <property type="term" value="P:regulation of cell shape"/>
    <property type="evidence" value="ECO:0007669"/>
    <property type="project" value="UniProtKB-KW"/>
</dbReference>
<evidence type="ECO:0000256" key="1">
    <source>
        <dbReference type="ARBA" id="ARBA00007164"/>
    </source>
</evidence>
<comment type="caution">
    <text evidence="12">The sequence shown here is derived from an EMBL/GenBank/DDBJ whole genome shotgun (WGS) entry which is preliminary data.</text>
</comment>
<dbReference type="RefSeq" id="WP_125046436.1">
    <property type="nucleotide sequence ID" value="NZ_BHZC01000001.1"/>
</dbReference>
<dbReference type="AlphaFoldDB" id="A0A7U9KZT9"/>
<feature type="compositionally biased region" description="Low complexity" evidence="10">
    <location>
        <begin position="473"/>
        <end position="520"/>
    </location>
</feature>
<evidence type="ECO:0000256" key="6">
    <source>
        <dbReference type="ARBA" id="ARBA00023316"/>
    </source>
</evidence>
<feature type="compositionally biased region" description="Basic and acidic residues" evidence="10">
    <location>
        <begin position="38"/>
        <end position="48"/>
    </location>
</feature>
<sequence length="965" mass="96132">MAGESPGKPEQKQSSGETAGSERDPRLAVFRETPAGEAKADEAGKADKSGTAGKADNGDKAAGAQGEGRDERLREAVAAWVATKDDDGAEGGSGEETGTGTDAEKETRAKAEAGDAPVTKASADAGVGAGAGDGEAAGSGAAAEGAAKESADKSVKAPAKEPAKGKGTAGEPAEGTAADASKDAPKGASKDAGKAAPAGDAKEAGAKAAAEGSAAGSAAKGSAGKGSGAKGSAVKEKGASGAASEGASASVDQPTAIFKAPSLAEDGEASADEATRVFSIAKQKGSGDADPAKADTGSGAGDSAKGGAKNGAKGGKPDAEAAAPKSEKSAEGAAEKSVEKGDRKAAEKPTGKPAEKATGKSGAKTDPASDAKAGTKSEGKPEGKPDTGSASPVDQPTTAIKAVRPPGAAESDGERTSQFVALKSTDPQPIKSPRPVGGDKSGKAGKGGKQAAKDAAKADDKPGAKPAAEPDVAPGTKWGAKAAATSGAATGTQPEAKSGAAEASATAAPAGTAAKSGATALPDSEQTRQQPLPPLDLLAQLTNTPPPPETPMRTIARRFKIWTPLVLLLLVVFVVVQQVRPLPSPSLALNGKTSFTFEGGSFQMPWPKEGQAAAKVVGAGSLGTYGEEKPVPTASVAKIMTAYVILKNHPLKVKEEGPKITIDAKAVREGNAPGESTIPGLKEGQQYSEAKMLQMLMIHSANNIARALARWDAGSEQEFAKKMNAAAQDLGMKNTTYTDPSGLTKTTVSTAVDQLKLAEEVMKLDAFRPIVAMPDAKDGLPTRIFNANDLIARYPELSVKGIKTGSSTAAGGALVWASYKGVGGKDQLILGVTMGQHAKGPDPNGTSSLALVLERSRPMIEAVRNALTSATTVKKGQVVGYVDDGVGGETPVVATKDLQAIGVPGQKIDFKIGAAAGKSVPHEAKAGTVVGELTVGTGSTAAKVPVALQKDLAEPSFGAKLKRIA</sequence>
<feature type="binding site" evidence="8">
    <location>
        <position position="803"/>
    </location>
    <ligand>
        <name>substrate</name>
    </ligand>
</feature>
<dbReference type="Gene3D" id="3.40.710.10">
    <property type="entry name" value="DD-peptidase/beta-lactamase superfamily"/>
    <property type="match status" value="1"/>
</dbReference>
<keyword evidence="6" id="KW-0961">Cell wall biogenesis/degradation</keyword>
<keyword evidence="4" id="KW-0133">Cell shape</keyword>
<evidence type="ECO:0000256" key="5">
    <source>
        <dbReference type="ARBA" id="ARBA00022984"/>
    </source>
</evidence>
<evidence type="ECO:0000313" key="13">
    <source>
        <dbReference type="Proteomes" id="UP000287830"/>
    </source>
</evidence>
<dbReference type="PANTHER" id="PTHR21581:SF33">
    <property type="entry name" value="D-ALANYL-D-ALANINE CARBOXYPEPTIDASE DACB"/>
    <property type="match status" value="1"/>
</dbReference>
<evidence type="ECO:0000256" key="4">
    <source>
        <dbReference type="ARBA" id="ARBA00022960"/>
    </source>
</evidence>
<dbReference type="PRINTS" id="PR00725">
    <property type="entry name" value="DADACBPTASE1"/>
</dbReference>
<evidence type="ECO:0000259" key="11">
    <source>
        <dbReference type="Pfam" id="PF00768"/>
    </source>
</evidence>
<dbReference type="PANTHER" id="PTHR21581">
    <property type="entry name" value="D-ALANYL-D-ALANINE CARBOXYPEPTIDASE"/>
    <property type="match status" value="1"/>
</dbReference>
<keyword evidence="12" id="KW-0121">Carboxypeptidase</keyword>
<feature type="compositionally biased region" description="Basic and acidic residues" evidence="10">
    <location>
        <begin position="146"/>
        <end position="164"/>
    </location>
</feature>
<dbReference type="InterPro" id="IPR012338">
    <property type="entry name" value="Beta-lactam/transpept-like"/>
</dbReference>